<dbReference type="InterPro" id="IPR036291">
    <property type="entry name" value="NAD(P)-bd_dom_sf"/>
</dbReference>
<dbReference type="Gene3D" id="3.40.50.720">
    <property type="entry name" value="NAD(P)-binding Rossmann-like Domain"/>
    <property type="match status" value="1"/>
</dbReference>
<evidence type="ECO:0000256" key="2">
    <source>
        <dbReference type="ARBA" id="ARBA00023002"/>
    </source>
</evidence>
<dbReference type="GO" id="GO:0016491">
    <property type="term" value="F:oxidoreductase activity"/>
    <property type="evidence" value="ECO:0007669"/>
    <property type="project" value="UniProtKB-KW"/>
</dbReference>
<name>A0A1F5QCV6_9BACT</name>
<dbReference type="Proteomes" id="UP000177235">
    <property type="component" value="Unassembled WGS sequence"/>
</dbReference>
<evidence type="ECO:0000313" key="4">
    <source>
        <dbReference type="Proteomes" id="UP000177235"/>
    </source>
</evidence>
<evidence type="ECO:0000256" key="1">
    <source>
        <dbReference type="ARBA" id="ARBA00006484"/>
    </source>
</evidence>
<dbReference type="FunFam" id="3.40.50.720:FF:000084">
    <property type="entry name" value="Short-chain dehydrogenase reductase"/>
    <property type="match status" value="1"/>
</dbReference>
<dbReference type="InterPro" id="IPR002347">
    <property type="entry name" value="SDR_fam"/>
</dbReference>
<reference evidence="3 4" key="1">
    <citation type="journal article" date="2016" name="Nat. Commun.">
        <title>Thousands of microbial genomes shed light on interconnected biogeochemical processes in an aquifer system.</title>
        <authorList>
            <person name="Anantharaman K."/>
            <person name="Brown C.T."/>
            <person name="Hug L.A."/>
            <person name="Sharon I."/>
            <person name="Castelle C.J."/>
            <person name="Probst A.J."/>
            <person name="Thomas B.C."/>
            <person name="Singh A."/>
            <person name="Wilkins M.J."/>
            <person name="Karaoz U."/>
            <person name="Brodie E.L."/>
            <person name="Williams K.H."/>
            <person name="Hubbard S.S."/>
            <person name="Banfield J.F."/>
        </authorList>
    </citation>
    <scope>NUCLEOTIDE SEQUENCE [LARGE SCALE GENOMIC DNA]</scope>
</reference>
<evidence type="ECO:0008006" key="5">
    <source>
        <dbReference type="Google" id="ProtNLM"/>
    </source>
</evidence>
<gene>
    <name evidence="3" type="ORF">A3J05_01750</name>
</gene>
<dbReference type="Pfam" id="PF13561">
    <property type="entry name" value="adh_short_C2"/>
    <property type="match status" value="1"/>
</dbReference>
<keyword evidence="2" id="KW-0560">Oxidoreductase</keyword>
<dbReference type="EMBL" id="MFFF01000017">
    <property type="protein sequence ID" value="OGE99712.1"/>
    <property type="molecule type" value="Genomic_DNA"/>
</dbReference>
<dbReference type="NCBIfam" id="NF005559">
    <property type="entry name" value="PRK07231.1"/>
    <property type="match status" value="1"/>
</dbReference>
<protein>
    <recommendedName>
        <fullName evidence="5">SDR family oxidoreductase</fullName>
    </recommendedName>
</protein>
<comment type="similarity">
    <text evidence="1">Belongs to the short-chain dehydrogenases/reductases (SDR) family.</text>
</comment>
<dbReference type="PRINTS" id="PR00080">
    <property type="entry name" value="SDRFAMILY"/>
</dbReference>
<dbReference type="PANTHER" id="PTHR24321:SF8">
    <property type="entry name" value="ESTRADIOL 17-BETA-DEHYDROGENASE 8-RELATED"/>
    <property type="match status" value="1"/>
</dbReference>
<comment type="caution">
    <text evidence="3">The sequence shown here is derived from an EMBL/GenBank/DDBJ whole genome shotgun (WGS) entry which is preliminary data.</text>
</comment>
<dbReference type="CDD" id="cd05233">
    <property type="entry name" value="SDR_c"/>
    <property type="match status" value="1"/>
</dbReference>
<proteinExistence type="inferred from homology"/>
<dbReference type="AlphaFoldDB" id="A0A1F5QCV6"/>
<organism evidence="3 4">
    <name type="scientific">Candidatus Doudnabacteria bacterium RIFCSPLOWO2_02_FULL_48_13</name>
    <dbReference type="NCBI Taxonomy" id="1817845"/>
    <lineage>
        <taxon>Bacteria</taxon>
        <taxon>Candidatus Doudnaibacteriota</taxon>
    </lineage>
</organism>
<dbReference type="SUPFAM" id="SSF51735">
    <property type="entry name" value="NAD(P)-binding Rossmann-fold domains"/>
    <property type="match status" value="1"/>
</dbReference>
<dbReference type="PRINTS" id="PR00081">
    <property type="entry name" value="GDHRDH"/>
</dbReference>
<dbReference type="PANTHER" id="PTHR24321">
    <property type="entry name" value="DEHYDROGENASES, SHORT CHAIN"/>
    <property type="match status" value="1"/>
</dbReference>
<sequence>MKQKKIEQFFDFTGKTAIVTGGAMGIGRGIALRLAEAGANVVIADLVENGDYFFVKTDVSSETDVKNLIQKTIKKFGALDIMVNNAGIFPSKPVMEMDLEFWEKTMSVNLRSVFLCCREAGRVMKAGGSVINIGSVDSLHPSMTGLAAYDASKHGVWGFTKNFALEIAPKKIRANVIAPGGINTEGVSSMMKGANMKQVIKDFESRVPLGRFGEPDDIATAALFLASEASSYMTGSILVVDGGVLLR</sequence>
<evidence type="ECO:0000313" key="3">
    <source>
        <dbReference type="EMBL" id="OGE99712.1"/>
    </source>
</evidence>
<accession>A0A1F5QCV6</accession>